<comment type="caution">
    <text evidence="2">The sequence shown here is derived from an EMBL/GenBank/DDBJ whole genome shotgun (WGS) entry which is preliminary data.</text>
</comment>
<accession>A0A918V8U9</accession>
<gene>
    <name evidence="2" type="ORF">GCM10010389_12320</name>
</gene>
<evidence type="ECO:0000256" key="1">
    <source>
        <dbReference type="SAM" id="MobiDB-lite"/>
    </source>
</evidence>
<dbReference type="Proteomes" id="UP000623010">
    <property type="component" value="Unassembled WGS sequence"/>
</dbReference>
<sequence length="54" mass="5506">MLLEAEGDLEAGLAGSDDEYLPHTGGVSYDYWTTTTAAVGPPARAPYSGVSSSA</sequence>
<evidence type="ECO:0000313" key="2">
    <source>
        <dbReference type="EMBL" id="GGZ76290.1"/>
    </source>
</evidence>
<evidence type="ECO:0000313" key="3">
    <source>
        <dbReference type="Proteomes" id="UP000623010"/>
    </source>
</evidence>
<keyword evidence="3" id="KW-1185">Reference proteome</keyword>
<protein>
    <submittedName>
        <fullName evidence="2">Uncharacterized protein</fullName>
    </submittedName>
</protein>
<reference evidence="2" key="2">
    <citation type="submission" date="2020-09" db="EMBL/GenBank/DDBJ databases">
        <authorList>
            <person name="Sun Q."/>
            <person name="Ohkuma M."/>
        </authorList>
    </citation>
    <scope>NUCLEOTIDE SEQUENCE</scope>
    <source>
        <strain evidence="2">JCM 5016</strain>
    </source>
</reference>
<name>A0A918V8U9_9ACTN</name>
<dbReference type="EMBL" id="BMWH01000003">
    <property type="protein sequence ID" value="GGZ76290.1"/>
    <property type="molecule type" value="Genomic_DNA"/>
</dbReference>
<dbReference type="AlphaFoldDB" id="A0A918V8U9"/>
<organism evidence="2 3">
    <name type="scientific">Streptomyces echinoruber</name>
    <dbReference type="NCBI Taxonomy" id="68898"/>
    <lineage>
        <taxon>Bacteria</taxon>
        <taxon>Bacillati</taxon>
        <taxon>Actinomycetota</taxon>
        <taxon>Actinomycetes</taxon>
        <taxon>Kitasatosporales</taxon>
        <taxon>Streptomycetaceae</taxon>
        <taxon>Streptomyces</taxon>
    </lineage>
</organism>
<feature type="region of interest" description="Disordered" evidence="1">
    <location>
        <begin position="1"/>
        <end position="25"/>
    </location>
</feature>
<reference evidence="2" key="1">
    <citation type="journal article" date="2014" name="Int. J. Syst. Evol. Microbiol.">
        <title>Complete genome sequence of Corynebacterium casei LMG S-19264T (=DSM 44701T), isolated from a smear-ripened cheese.</title>
        <authorList>
            <consortium name="US DOE Joint Genome Institute (JGI-PGF)"/>
            <person name="Walter F."/>
            <person name="Albersmeier A."/>
            <person name="Kalinowski J."/>
            <person name="Ruckert C."/>
        </authorList>
    </citation>
    <scope>NUCLEOTIDE SEQUENCE</scope>
    <source>
        <strain evidence="2">JCM 5016</strain>
    </source>
</reference>
<proteinExistence type="predicted"/>